<evidence type="ECO:0000313" key="4">
    <source>
        <dbReference type="Proteomes" id="UP000290287"/>
    </source>
</evidence>
<comment type="caution">
    <text evidence="3">The sequence shown here is derived from an EMBL/GenBank/DDBJ whole genome shotgun (WGS) entry which is preliminary data.</text>
</comment>
<name>A0A4Q0YTN6_9GAMM</name>
<dbReference type="OrthoDB" id="675397at2"/>
<sequence length="500" mass="55920">MNLSLKRKTAFVAVFMSIFLGFAAYLPISQWVADRNLTSMKSSLSSQLLGLDYSTLQKFLAITSPLSTCNDNTLKVLEMIASTYPSVKHADFTPNGSPSCVSGREKKINRSSGDSIVTFASPTVIWFVFQQQVREIELNSNNGTLSLTVQLTRPIMDGCEDCLSAEVKVKDNAINLISVRQDEQKHQYRFHYTDNIEVSVFYTDEARFQFVGFTPMYLALILTMSCMLIIMFITLSQSDSSILQNLIIEAIDKRALKPFYQPIVVPEGNGYRIVGAEVLLRWITQSGNVILPNSFIPLAEQDGLIDKITEQLINNVLKQLSSIELSPHFFASVNIPPAYLEKTKVAEKLLRKISKSGLDYRVISLEVTERTPFENIEKAAKTIETLRDEGMSIKLDDCGMGYGAFSYLQSLNIDTIKIDHMFVKTIGFESSNTSILDAIIAFAQTSDLSIVAEGVENKRQADYLVNAGVEMLQGDFFGEPMSFGEFKLLLERGSFISREN</sequence>
<evidence type="ECO:0000313" key="3">
    <source>
        <dbReference type="EMBL" id="RXJ74600.1"/>
    </source>
</evidence>
<dbReference type="CDD" id="cd01948">
    <property type="entry name" value="EAL"/>
    <property type="match status" value="1"/>
</dbReference>
<accession>A0A4Q0YTN6</accession>
<dbReference type="SUPFAM" id="SSF141868">
    <property type="entry name" value="EAL domain-like"/>
    <property type="match status" value="1"/>
</dbReference>
<reference evidence="3 4" key="1">
    <citation type="submission" date="2017-10" db="EMBL/GenBank/DDBJ databases">
        <title>Nyctiphanis sp. nov., isolated from the stomach of the euphausiid Nyctiphanes simplex (Hansen, 1911) in the Gulf of California.</title>
        <authorList>
            <person name="Gomez-Gil B."/>
            <person name="Aguilar-Mendez M."/>
            <person name="Lopez-Cortes A."/>
            <person name="Gomez-Gutierrez J."/>
            <person name="Roque A."/>
            <person name="Lang E."/>
            <person name="Gonzalez-Castillo A."/>
        </authorList>
    </citation>
    <scope>NUCLEOTIDE SEQUENCE [LARGE SCALE GENOMIC DNA]</scope>
    <source>
        <strain evidence="3 4">CAIM 600</strain>
    </source>
</reference>
<dbReference type="RefSeq" id="WP_129121069.1">
    <property type="nucleotide sequence ID" value="NZ_PEIB01000002.1"/>
</dbReference>
<dbReference type="AlphaFoldDB" id="A0A4Q0YTN6"/>
<dbReference type="PROSITE" id="PS50883">
    <property type="entry name" value="EAL"/>
    <property type="match status" value="1"/>
</dbReference>
<evidence type="ECO:0000256" key="1">
    <source>
        <dbReference type="SAM" id="Phobius"/>
    </source>
</evidence>
<evidence type="ECO:0000259" key="2">
    <source>
        <dbReference type="PROSITE" id="PS50883"/>
    </source>
</evidence>
<dbReference type="InterPro" id="IPR050706">
    <property type="entry name" value="Cyclic-di-GMP_PDE-like"/>
</dbReference>
<feature type="transmembrane region" description="Helical" evidence="1">
    <location>
        <begin position="12"/>
        <end position="33"/>
    </location>
</feature>
<dbReference type="GO" id="GO:0071111">
    <property type="term" value="F:cyclic-guanylate-specific phosphodiesterase activity"/>
    <property type="evidence" value="ECO:0007669"/>
    <property type="project" value="InterPro"/>
</dbReference>
<dbReference type="EMBL" id="PEIB01000002">
    <property type="protein sequence ID" value="RXJ74600.1"/>
    <property type="molecule type" value="Genomic_DNA"/>
</dbReference>
<dbReference type="PANTHER" id="PTHR33121">
    <property type="entry name" value="CYCLIC DI-GMP PHOSPHODIESTERASE PDEF"/>
    <property type="match status" value="1"/>
</dbReference>
<keyword evidence="4" id="KW-1185">Reference proteome</keyword>
<keyword evidence="1" id="KW-1133">Transmembrane helix</keyword>
<feature type="transmembrane region" description="Helical" evidence="1">
    <location>
        <begin position="217"/>
        <end position="235"/>
    </location>
</feature>
<proteinExistence type="predicted"/>
<organism evidence="3 4">
    <name type="scientific">Veronia nyctiphanis</name>
    <dbReference type="NCBI Taxonomy" id="1278244"/>
    <lineage>
        <taxon>Bacteria</taxon>
        <taxon>Pseudomonadati</taxon>
        <taxon>Pseudomonadota</taxon>
        <taxon>Gammaproteobacteria</taxon>
        <taxon>Vibrionales</taxon>
        <taxon>Vibrionaceae</taxon>
        <taxon>Veronia</taxon>
    </lineage>
</organism>
<keyword evidence="1" id="KW-0472">Membrane</keyword>
<dbReference type="Pfam" id="PF00563">
    <property type="entry name" value="EAL"/>
    <property type="match status" value="1"/>
</dbReference>
<keyword evidence="1" id="KW-0812">Transmembrane</keyword>
<dbReference type="Gene3D" id="3.20.20.450">
    <property type="entry name" value="EAL domain"/>
    <property type="match status" value="1"/>
</dbReference>
<dbReference type="PANTHER" id="PTHR33121:SF56">
    <property type="entry name" value="SIGNALLING PROTEIN WITH EAL AND C2 DOMAINS"/>
    <property type="match status" value="1"/>
</dbReference>
<dbReference type="InterPro" id="IPR001633">
    <property type="entry name" value="EAL_dom"/>
</dbReference>
<protein>
    <recommendedName>
        <fullName evidence="2">EAL domain-containing protein</fullName>
    </recommendedName>
</protein>
<dbReference type="Proteomes" id="UP000290287">
    <property type="component" value="Unassembled WGS sequence"/>
</dbReference>
<dbReference type="SMART" id="SM00052">
    <property type="entry name" value="EAL"/>
    <property type="match status" value="1"/>
</dbReference>
<dbReference type="InterPro" id="IPR035919">
    <property type="entry name" value="EAL_sf"/>
</dbReference>
<gene>
    <name evidence="3" type="ORF">CS022_03260</name>
</gene>
<feature type="domain" description="EAL" evidence="2">
    <location>
        <begin position="240"/>
        <end position="494"/>
    </location>
</feature>